<evidence type="ECO:0000313" key="4">
    <source>
        <dbReference type="Proteomes" id="UP000267096"/>
    </source>
</evidence>
<feature type="compositionally biased region" description="Polar residues" evidence="1">
    <location>
        <begin position="216"/>
        <end position="237"/>
    </location>
</feature>
<feature type="compositionally biased region" description="Basic residues" evidence="1">
    <location>
        <begin position="299"/>
        <end position="310"/>
    </location>
</feature>
<feature type="compositionally biased region" description="Acidic residues" evidence="1">
    <location>
        <begin position="500"/>
        <end position="509"/>
    </location>
</feature>
<gene>
    <name evidence="3" type="ORF">ASIM_LOCUS13256</name>
</gene>
<dbReference type="PROSITE" id="PS50309">
    <property type="entry name" value="DC"/>
    <property type="match status" value="1"/>
</dbReference>
<dbReference type="InterPro" id="IPR003533">
    <property type="entry name" value="Doublecortin_dom"/>
</dbReference>
<sequence>MVELARDLDIAIRIFMHPSVVCVLVCMNIYKTTVNEALKKPISTSTNSDSGLIPSSTAIPNCLIGKRIRVYRNGDVFYNGLKVVINTKQINNIQTFLDVINERIGLTYGAKRLYTISGQLIKSLDQIENDKEYVAATNVFTPLNYGQSRSRLPFHHTNEITKLKLNSDSSTSSPSNQYTKQSLRVSRSNEPTGRKKDRRDLSKTRNASLAPPSVRNVISNAHQNDTNSNGALVNSKNKLIKRKLSPKTSAISNDNLTATTTNASILKPILSKQSSTPKTHHPDVDDSIARGVSSSNCQKTKKTKRKKIGTKKKEVDLADQLVHHKSSSSASQSTTTTTVTDALIGESETTNKDNQRQSSENIDNPNLVDNEDAPEQSEAAATAAAATTTTEQQSILPAPLIAKNFDSHEEERPKSHPEDSHPQQQQEKDHESVNTENSAHSQQTFDSDHHNDDNNTNNNNNNNNDNNNNSNSNNNNSNNHNDNNTEMVSKCESKQSPSSSEEEAEEERQEDAKEVEVEDTANSFHHQKNDNSNSNEDKNENEKVSTVERSDSQEESQEENDEQSQPINKPMMVTDGTVAAADHDEKLLKG</sequence>
<dbReference type="Gene3D" id="3.10.20.230">
    <property type="entry name" value="Doublecortin domain"/>
    <property type="match status" value="1"/>
</dbReference>
<name>A0A0M3JZB0_ANISI</name>
<dbReference type="SUPFAM" id="SSF89837">
    <property type="entry name" value="Doublecortin (DC)"/>
    <property type="match status" value="1"/>
</dbReference>
<dbReference type="OrthoDB" id="1738954at2759"/>
<feature type="region of interest" description="Disordered" evidence="1">
    <location>
        <begin position="163"/>
        <end position="238"/>
    </location>
</feature>
<dbReference type="EMBL" id="UYRR01031348">
    <property type="protein sequence ID" value="VDK49297.1"/>
    <property type="molecule type" value="Genomic_DNA"/>
</dbReference>
<accession>A0A0M3JZB0</accession>
<evidence type="ECO:0000256" key="1">
    <source>
        <dbReference type="SAM" id="MobiDB-lite"/>
    </source>
</evidence>
<feature type="compositionally biased region" description="Low complexity" evidence="1">
    <location>
        <begin position="454"/>
        <end position="484"/>
    </location>
</feature>
<dbReference type="Pfam" id="PF03607">
    <property type="entry name" value="DCX"/>
    <property type="match status" value="1"/>
</dbReference>
<reference evidence="5" key="1">
    <citation type="submission" date="2017-02" db="UniProtKB">
        <authorList>
            <consortium name="WormBaseParasite"/>
        </authorList>
    </citation>
    <scope>IDENTIFICATION</scope>
</reference>
<evidence type="ECO:0000313" key="3">
    <source>
        <dbReference type="EMBL" id="VDK49297.1"/>
    </source>
</evidence>
<feature type="compositionally biased region" description="Polar residues" evidence="1">
    <location>
        <begin position="434"/>
        <end position="445"/>
    </location>
</feature>
<evidence type="ECO:0000259" key="2">
    <source>
        <dbReference type="PROSITE" id="PS50309"/>
    </source>
</evidence>
<dbReference type="WBParaSite" id="ASIM_0001382801-mRNA-1">
    <property type="protein sequence ID" value="ASIM_0001382801-mRNA-1"/>
    <property type="gene ID" value="ASIM_0001382801"/>
</dbReference>
<feature type="compositionally biased region" description="Low complexity" evidence="1">
    <location>
        <begin position="379"/>
        <end position="390"/>
    </location>
</feature>
<feature type="region of interest" description="Disordered" evidence="1">
    <location>
        <begin position="271"/>
        <end position="590"/>
    </location>
</feature>
<dbReference type="SMART" id="SM00537">
    <property type="entry name" value="DCX"/>
    <property type="match status" value="1"/>
</dbReference>
<organism evidence="5">
    <name type="scientific">Anisakis simplex</name>
    <name type="common">Herring worm</name>
    <dbReference type="NCBI Taxonomy" id="6269"/>
    <lineage>
        <taxon>Eukaryota</taxon>
        <taxon>Metazoa</taxon>
        <taxon>Ecdysozoa</taxon>
        <taxon>Nematoda</taxon>
        <taxon>Chromadorea</taxon>
        <taxon>Rhabditida</taxon>
        <taxon>Spirurina</taxon>
        <taxon>Ascaridomorpha</taxon>
        <taxon>Ascaridoidea</taxon>
        <taxon>Anisakidae</taxon>
        <taxon>Anisakis</taxon>
        <taxon>Anisakis simplex complex</taxon>
    </lineage>
</organism>
<feature type="compositionally biased region" description="Basic and acidic residues" evidence="1">
    <location>
        <begin position="192"/>
        <end position="203"/>
    </location>
</feature>
<evidence type="ECO:0000313" key="5">
    <source>
        <dbReference type="WBParaSite" id="ASIM_0001382801-mRNA-1"/>
    </source>
</evidence>
<dbReference type="InterPro" id="IPR036572">
    <property type="entry name" value="Doublecortin_dom_sf"/>
</dbReference>
<feature type="compositionally biased region" description="Acidic residues" evidence="1">
    <location>
        <begin position="553"/>
        <end position="562"/>
    </location>
</feature>
<dbReference type="AlphaFoldDB" id="A0A0M3JZB0"/>
<feature type="compositionally biased region" description="Basic and acidic residues" evidence="1">
    <location>
        <begin position="405"/>
        <end position="433"/>
    </location>
</feature>
<feature type="domain" description="Doublecortin" evidence="2">
    <location>
        <begin position="66"/>
        <end position="146"/>
    </location>
</feature>
<keyword evidence="4" id="KW-1185">Reference proteome</keyword>
<protein>
    <submittedName>
        <fullName evidence="5">Doublecortin domain-containing protein</fullName>
    </submittedName>
</protein>
<feature type="compositionally biased region" description="Polar residues" evidence="1">
    <location>
        <begin position="176"/>
        <end position="191"/>
    </location>
</feature>
<proteinExistence type="predicted"/>
<feature type="compositionally biased region" description="Basic and acidic residues" evidence="1">
    <location>
        <begin position="581"/>
        <end position="590"/>
    </location>
</feature>
<dbReference type="Proteomes" id="UP000267096">
    <property type="component" value="Unassembled WGS sequence"/>
</dbReference>
<dbReference type="GO" id="GO:0035556">
    <property type="term" value="P:intracellular signal transduction"/>
    <property type="evidence" value="ECO:0007669"/>
    <property type="project" value="InterPro"/>
</dbReference>
<reference evidence="3 4" key="2">
    <citation type="submission" date="2018-11" db="EMBL/GenBank/DDBJ databases">
        <authorList>
            <consortium name="Pathogen Informatics"/>
        </authorList>
    </citation>
    <scope>NUCLEOTIDE SEQUENCE [LARGE SCALE GENOMIC DNA]</scope>
</reference>
<feature type="compositionally biased region" description="Low complexity" evidence="1">
    <location>
        <begin position="327"/>
        <end position="340"/>
    </location>
</feature>
<feature type="compositionally biased region" description="Basic and acidic residues" evidence="1">
    <location>
        <begin position="535"/>
        <end position="552"/>
    </location>
</feature>